<dbReference type="CDD" id="cd05466">
    <property type="entry name" value="PBP2_LTTR_substrate"/>
    <property type="match status" value="1"/>
</dbReference>
<dbReference type="InterPro" id="IPR000847">
    <property type="entry name" value="LysR_HTH_N"/>
</dbReference>
<keyword evidence="3" id="KW-0238">DNA-binding</keyword>
<dbReference type="PANTHER" id="PTHR30419:SF25">
    <property type="entry name" value="HTH-TYPE TRANSCRIPTIONAL REGULATOR YTLI"/>
    <property type="match status" value="1"/>
</dbReference>
<evidence type="ECO:0000256" key="4">
    <source>
        <dbReference type="ARBA" id="ARBA00023163"/>
    </source>
</evidence>
<gene>
    <name evidence="6" type="ORF">HELGO_WM13501</name>
</gene>
<dbReference type="InterPro" id="IPR050950">
    <property type="entry name" value="HTH-type_LysR_regulators"/>
</dbReference>
<dbReference type="PANTHER" id="PTHR30419">
    <property type="entry name" value="HTH-TYPE TRANSCRIPTIONAL REGULATOR YBHD"/>
    <property type="match status" value="1"/>
</dbReference>
<dbReference type="SUPFAM" id="SSF46785">
    <property type="entry name" value="Winged helix' DNA-binding domain"/>
    <property type="match status" value="1"/>
</dbReference>
<evidence type="ECO:0000256" key="3">
    <source>
        <dbReference type="ARBA" id="ARBA00023125"/>
    </source>
</evidence>
<dbReference type="Gene3D" id="1.10.10.10">
    <property type="entry name" value="Winged helix-like DNA-binding domain superfamily/Winged helix DNA-binding domain"/>
    <property type="match status" value="1"/>
</dbReference>
<dbReference type="InterPro" id="IPR036390">
    <property type="entry name" value="WH_DNA-bd_sf"/>
</dbReference>
<sequence>MSKASEVLLASQPTISLQIKTLEEQIAVKLFERHGPKLNLTTEGEILYDIVQPLVLGIDHIKDTFEAQYGDLSIGQLTITAEESTILYILPKPLQSFASQYPGIRLKIANVAGDDGHKMLMSESADISICSLLTVPKDVEYHPFISFDPVLIAPIGHPITKIENVTLNDIGQYGLVLPSTHFSSWRLVKMVFALNGVNYKIVLETGGWEVVKRFVSIGMGLSIVTRLCLTEEDEGKFAVIPLDKYFPVRKYGYAIRKGKSISAPAARFLEVLNANYKTPQTDLT</sequence>
<dbReference type="EMBL" id="CACVAY010000042">
    <property type="protein sequence ID" value="CAA6810281.1"/>
    <property type="molecule type" value="Genomic_DNA"/>
</dbReference>
<comment type="similarity">
    <text evidence="1">Belongs to the LysR transcriptional regulatory family.</text>
</comment>
<keyword evidence="2" id="KW-0805">Transcription regulation</keyword>
<dbReference type="GO" id="GO:0003677">
    <property type="term" value="F:DNA binding"/>
    <property type="evidence" value="ECO:0007669"/>
    <property type="project" value="UniProtKB-KW"/>
</dbReference>
<name>A0A6S6SSY6_9GAMM</name>
<evidence type="ECO:0000313" key="6">
    <source>
        <dbReference type="EMBL" id="CAA6810281.1"/>
    </source>
</evidence>
<organism evidence="6">
    <name type="scientific">uncultured Thiotrichaceae bacterium</name>
    <dbReference type="NCBI Taxonomy" id="298394"/>
    <lineage>
        <taxon>Bacteria</taxon>
        <taxon>Pseudomonadati</taxon>
        <taxon>Pseudomonadota</taxon>
        <taxon>Gammaproteobacteria</taxon>
        <taxon>Thiotrichales</taxon>
        <taxon>Thiotrichaceae</taxon>
        <taxon>environmental samples</taxon>
    </lineage>
</organism>
<accession>A0A6S6SSY6</accession>
<dbReference type="PRINTS" id="PR00039">
    <property type="entry name" value="HTHLYSR"/>
</dbReference>
<evidence type="ECO:0000256" key="2">
    <source>
        <dbReference type="ARBA" id="ARBA00023015"/>
    </source>
</evidence>
<dbReference type="Pfam" id="PF00126">
    <property type="entry name" value="HTH_1"/>
    <property type="match status" value="1"/>
</dbReference>
<dbReference type="InterPro" id="IPR005119">
    <property type="entry name" value="LysR_subst-bd"/>
</dbReference>
<feature type="domain" description="HTH lysR-type" evidence="5">
    <location>
        <begin position="1"/>
        <end position="41"/>
    </location>
</feature>
<dbReference type="InterPro" id="IPR036388">
    <property type="entry name" value="WH-like_DNA-bd_sf"/>
</dbReference>
<dbReference type="Gene3D" id="3.40.190.10">
    <property type="entry name" value="Periplasmic binding protein-like II"/>
    <property type="match status" value="2"/>
</dbReference>
<protein>
    <submittedName>
        <fullName evidence="6">LysR family transcriptional regulator</fullName>
    </submittedName>
</protein>
<dbReference type="Pfam" id="PF03466">
    <property type="entry name" value="LysR_substrate"/>
    <property type="match status" value="1"/>
</dbReference>
<reference evidence="6" key="1">
    <citation type="submission" date="2020-01" db="EMBL/GenBank/DDBJ databases">
        <authorList>
            <person name="Meier V. D."/>
            <person name="Meier V D."/>
        </authorList>
    </citation>
    <scope>NUCLEOTIDE SEQUENCE</scope>
    <source>
        <strain evidence="6">HLG_WM_MAG_07</strain>
    </source>
</reference>
<evidence type="ECO:0000256" key="1">
    <source>
        <dbReference type="ARBA" id="ARBA00009437"/>
    </source>
</evidence>
<evidence type="ECO:0000259" key="5">
    <source>
        <dbReference type="PROSITE" id="PS50931"/>
    </source>
</evidence>
<dbReference type="SUPFAM" id="SSF53850">
    <property type="entry name" value="Periplasmic binding protein-like II"/>
    <property type="match status" value="1"/>
</dbReference>
<dbReference type="GO" id="GO:0003700">
    <property type="term" value="F:DNA-binding transcription factor activity"/>
    <property type="evidence" value="ECO:0007669"/>
    <property type="project" value="InterPro"/>
</dbReference>
<dbReference type="GO" id="GO:0005829">
    <property type="term" value="C:cytosol"/>
    <property type="evidence" value="ECO:0007669"/>
    <property type="project" value="TreeGrafter"/>
</dbReference>
<proteinExistence type="inferred from homology"/>
<dbReference type="PROSITE" id="PS50931">
    <property type="entry name" value="HTH_LYSR"/>
    <property type="match status" value="1"/>
</dbReference>
<dbReference type="AlphaFoldDB" id="A0A6S6SSY6"/>
<keyword evidence="4" id="KW-0804">Transcription</keyword>